<name>A0A176RYI3_9GAMM</name>
<protein>
    <submittedName>
        <fullName evidence="1">Uncharacterized protein</fullName>
    </submittedName>
</protein>
<accession>A0A176RYI3</accession>
<dbReference type="AlphaFoldDB" id="A0A176RYI3"/>
<evidence type="ECO:0000313" key="1">
    <source>
        <dbReference type="EMBL" id="OAD20830.1"/>
    </source>
</evidence>
<dbReference type="Proteomes" id="UP000076962">
    <property type="component" value="Unassembled WGS sequence"/>
</dbReference>
<sequence length="67" mass="7350">MPLISTISVTSGTRSSTQVLALFQFPPPGTAWIVGTRAAKATPPKRFPITKKTTINTLIKWVMAHER</sequence>
<dbReference type="EMBL" id="LUTY01002077">
    <property type="protein sequence ID" value="OAD20830.1"/>
    <property type="molecule type" value="Genomic_DNA"/>
</dbReference>
<evidence type="ECO:0000313" key="2">
    <source>
        <dbReference type="Proteomes" id="UP000076962"/>
    </source>
</evidence>
<gene>
    <name evidence="1" type="ORF">THIOM_003441</name>
</gene>
<organism evidence="1 2">
    <name type="scientific">Candidatus Thiomargarita nelsonii</name>
    <dbReference type="NCBI Taxonomy" id="1003181"/>
    <lineage>
        <taxon>Bacteria</taxon>
        <taxon>Pseudomonadati</taxon>
        <taxon>Pseudomonadota</taxon>
        <taxon>Gammaproteobacteria</taxon>
        <taxon>Thiotrichales</taxon>
        <taxon>Thiotrichaceae</taxon>
        <taxon>Thiomargarita</taxon>
    </lineage>
</organism>
<keyword evidence="2" id="KW-1185">Reference proteome</keyword>
<comment type="caution">
    <text evidence="1">The sequence shown here is derived from an EMBL/GenBank/DDBJ whole genome shotgun (WGS) entry which is preliminary data.</text>
</comment>
<reference evidence="1 2" key="1">
    <citation type="submission" date="2016-05" db="EMBL/GenBank/DDBJ databases">
        <title>Single-cell genome of chain-forming Candidatus Thiomargarita nelsonii and comparison to other large sulfur-oxidizing bacteria.</title>
        <authorList>
            <person name="Winkel M."/>
            <person name="Salman V."/>
            <person name="Woyke T."/>
            <person name="Schulz-Vogt H."/>
            <person name="Richter M."/>
            <person name="Flood B."/>
            <person name="Bailey J."/>
            <person name="Amann R."/>
            <person name="Mussmann M."/>
        </authorList>
    </citation>
    <scope>NUCLEOTIDE SEQUENCE [LARGE SCALE GENOMIC DNA]</scope>
    <source>
        <strain evidence="1 2">THI036</strain>
    </source>
</reference>
<proteinExistence type="predicted"/>